<reference evidence="13 14" key="1">
    <citation type="submission" date="2020-07" db="EMBL/GenBank/DDBJ databases">
        <title>Genomic Encyclopedia of Type Strains, Phase IV (KMG-V): Genome sequencing to study the core and pangenomes of soil and plant-associated prokaryotes.</title>
        <authorList>
            <person name="Whitman W."/>
        </authorList>
    </citation>
    <scope>NUCLEOTIDE SEQUENCE [LARGE SCALE GENOMIC DNA]</scope>
    <source>
        <strain evidence="13 14">SAS40</strain>
    </source>
</reference>
<accession>A0A7Y9IS57</accession>
<keyword evidence="4 9" id="KW-0548">Nucleotidyltransferase</keyword>
<gene>
    <name evidence="13" type="ORF">FHW18_001285</name>
</gene>
<dbReference type="PROSITE" id="PS00717">
    <property type="entry name" value="SIGMA54_1"/>
    <property type="match status" value="1"/>
</dbReference>
<dbReference type="GO" id="GO:0001216">
    <property type="term" value="F:DNA-binding transcription activator activity"/>
    <property type="evidence" value="ECO:0007669"/>
    <property type="project" value="InterPro"/>
</dbReference>
<dbReference type="Proteomes" id="UP000542125">
    <property type="component" value="Unassembled WGS sequence"/>
</dbReference>
<dbReference type="RefSeq" id="WP_179584485.1">
    <property type="nucleotide sequence ID" value="NZ_JACBYR010000001.1"/>
</dbReference>
<proteinExistence type="inferred from homology"/>
<evidence type="ECO:0000256" key="10">
    <source>
        <dbReference type="SAM" id="MobiDB-lite"/>
    </source>
</evidence>
<evidence type="ECO:0000313" key="14">
    <source>
        <dbReference type="Proteomes" id="UP000542125"/>
    </source>
</evidence>
<dbReference type="PIRSF" id="PIRSF000774">
    <property type="entry name" value="RpoN"/>
    <property type="match status" value="1"/>
</dbReference>
<dbReference type="GO" id="GO:0016987">
    <property type="term" value="F:sigma factor activity"/>
    <property type="evidence" value="ECO:0007669"/>
    <property type="project" value="UniProtKB-KW"/>
</dbReference>
<feature type="compositionally biased region" description="Basic and acidic residues" evidence="10">
    <location>
        <begin position="91"/>
        <end position="112"/>
    </location>
</feature>
<comment type="caution">
    <text evidence="13">The sequence shown here is derived from an EMBL/GenBank/DDBJ whole genome shotgun (WGS) entry which is preliminary data.</text>
</comment>
<comment type="similarity">
    <text evidence="1 9">Belongs to the sigma-54 factor family.</text>
</comment>
<keyword evidence="2 9" id="KW-0240">DNA-directed RNA polymerase</keyword>
<evidence type="ECO:0000259" key="11">
    <source>
        <dbReference type="Pfam" id="PF04552"/>
    </source>
</evidence>
<feature type="domain" description="RNA polymerase sigma factor 54 DNA-binding" evidence="11">
    <location>
        <begin position="335"/>
        <end position="489"/>
    </location>
</feature>
<dbReference type="PROSITE" id="PS00718">
    <property type="entry name" value="SIGMA54_2"/>
    <property type="match status" value="1"/>
</dbReference>
<evidence type="ECO:0000256" key="8">
    <source>
        <dbReference type="ARBA" id="ARBA00023163"/>
    </source>
</evidence>
<name>A0A7Y9IS57_9BURK</name>
<dbReference type="NCBIfam" id="TIGR02395">
    <property type="entry name" value="rpoN_sigma"/>
    <property type="match status" value="1"/>
</dbReference>
<dbReference type="GO" id="GO:0006352">
    <property type="term" value="P:DNA-templated transcription initiation"/>
    <property type="evidence" value="ECO:0007669"/>
    <property type="project" value="InterPro"/>
</dbReference>
<dbReference type="AlphaFoldDB" id="A0A7Y9IS57"/>
<keyword evidence="14" id="KW-1185">Reference proteome</keyword>
<feature type="region of interest" description="Disordered" evidence="10">
    <location>
        <begin position="61"/>
        <end position="118"/>
    </location>
</feature>
<evidence type="ECO:0000256" key="5">
    <source>
        <dbReference type="ARBA" id="ARBA00023015"/>
    </source>
</evidence>
<keyword evidence="5 9" id="KW-0805">Transcription regulation</keyword>
<dbReference type="EMBL" id="JACBYR010000001">
    <property type="protein sequence ID" value="NYE82014.1"/>
    <property type="molecule type" value="Genomic_DNA"/>
</dbReference>
<dbReference type="NCBIfam" id="NF009118">
    <property type="entry name" value="PRK12469.1"/>
    <property type="match status" value="1"/>
</dbReference>
<dbReference type="GO" id="GO:0016779">
    <property type="term" value="F:nucleotidyltransferase activity"/>
    <property type="evidence" value="ECO:0007669"/>
    <property type="project" value="UniProtKB-KW"/>
</dbReference>
<feature type="domain" description="RNA polymerase sigma factor 54 core-binding" evidence="12">
    <location>
        <begin position="120"/>
        <end position="319"/>
    </location>
</feature>
<evidence type="ECO:0000256" key="2">
    <source>
        <dbReference type="ARBA" id="ARBA00022478"/>
    </source>
</evidence>
<keyword evidence="7 9" id="KW-0238">DNA-binding</keyword>
<dbReference type="Gene3D" id="1.10.10.60">
    <property type="entry name" value="Homeodomain-like"/>
    <property type="match status" value="1"/>
</dbReference>
<dbReference type="InterPro" id="IPR000394">
    <property type="entry name" value="RNA_pol_sigma_54"/>
</dbReference>
<dbReference type="InterPro" id="IPR007046">
    <property type="entry name" value="RNA_pol_sigma_54_core-bd"/>
</dbReference>
<evidence type="ECO:0000256" key="3">
    <source>
        <dbReference type="ARBA" id="ARBA00022679"/>
    </source>
</evidence>
<dbReference type="NCBIfam" id="NF004598">
    <property type="entry name" value="PRK05932.1-5"/>
    <property type="match status" value="1"/>
</dbReference>
<evidence type="ECO:0000256" key="1">
    <source>
        <dbReference type="ARBA" id="ARBA00008798"/>
    </source>
</evidence>
<evidence type="ECO:0000256" key="4">
    <source>
        <dbReference type="ARBA" id="ARBA00022695"/>
    </source>
</evidence>
<feature type="compositionally biased region" description="Basic and acidic residues" evidence="10">
    <location>
        <begin position="61"/>
        <end position="72"/>
    </location>
</feature>
<evidence type="ECO:0000259" key="12">
    <source>
        <dbReference type="Pfam" id="PF04963"/>
    </source>
</evidence>
<dbReference type="Pfam" id="PF00309">
    <property type="entry name" value="Sigma54_AID"/>
    <property type="match status" value="1"/>
</dbReference>
<dbReference type="Pfam" id="PF04552">
    <property type="entry name" value="Sigma54_DBD"/>
    <property type="match status" value="1"/>
</dbReference>
<dbReference type="PRINTS" id="PR00045">
    <property type="entry name" value="SIGMA54FCT"/>
</dbReference>
<comment type="function">
    <text evidence="9">Sigma factors are initiation factors that promote the attachment of RNA polymerase to specific initiation sites and are then released.</text>
</comment>
<sequence length="491" mass="54233">MLKPGLQLRTSQHLALTPALQQSIKLLQLSTLELEHEIEQILQENPLLERDEDAAIGNLRVDADGSMHETQRTETPAETPADSSEPSTAVDDARESQDSSHEMPELHRPGSEHDDDTAPQLAARSTSLREHLHEQLSLTQVTHRDGALVGALIDELDDNGYLTTPLDEIASLFPPELDIDEDELRSALGLLQSFDPTGVGARNMAECLRLQLRDPDLGCLPEARDPAVLQCARAIVVDHLALLGARDYAKLRKALSCDDDLLRSAQTLIRKLDPRPGSKYSSPAADFVVPDVVVRKVGNQWRAILNSDAVPRLRVNQMYAQILKSERASAHPGLSSQLQEARWLIRNVQQRFDTIQRVAQAIVERQHGFLNHGEVAMRPLVLREIADTLGLHESTISRVTTQKYMLTPLGTFELKYFFGSHVATETGGAASSTAIRALIKQLVCAEEPTQPLSDSQLAQMLGEQGIVVARRTVAKYREALKIPPVSLRKAI</sequence>
<organism evidence="13 14">
    <name type="scientific">Pigmentiphaga litoralis</name>
    <dbReference type="NCBI Taxonomy" id="516702"/>
    <lineage>
        <taxon>Bacteria</taxon>
        <taxon>Pseudomonadati</taxon>
        <taxon>Pseudomonadota</taxon>
        <taxon>Betaproteobacteria</taxon>
        <taxon>Burkholderiales</taxon>
        <taxon>Alcaligenaceae</taxon>
        <taxon>Pigmentiphaga</taxon>
    </lineage>
</organism>
<evidence type="ECO:0000313" key="13">
    <source>
        <dbReference type="EMBL" id="NYE82014.1"/>
    </source>
</evidence>
<keyword evidence="6 9" id="KW-0731">Sigma factor</keyword>
<dbReference type="Pfam" id="PF04963">
    <property type="entry name" value="Sigma54_CBD"/>
    <property type="match status" value="1"/>
</dbReference>
<keyword evidence="3 9" id="KW-0808">Transferase</keyword>
<evidence type="ECO:0000256" key="9">
    <source>
        <dbReference type="PIRNR" id="PIRNR000774"/>
    </source>
</evidence>
<keyword evidence="8 9" id="KW-0804">Transcription</keyword>
<dbReference type="GO" id="GO:0000428">
    <property type="term" value="C:DNA-directed RNA polymerase complex"/>
    <property type="evidence" value="ECO:0007669"/>
    <property type="project" value="UniProtKB-KW"/>
</dbReference>
<dbReference type="PROSITE" id="PS50044">
    <property type="entry name" value="SIGMA54_3"/>
    <property type="match status" value="1"/>
</dbReference>
<evidence type="ECO:0000256" key="7">
    <source>
        <dbReference type="ARBA" id="ARBA00023125"/>
    </source>
</evidence>
<feature type="compositionally biased region" description="Polar residues" evidence="10">
    <location>
        <begin position="73"/>
        <end position="87"/>
    </location>
</feature>
<evidence type="ECO:0000256" key="6">
    <source>
        <dbReference type="ARBA" id="ARBA00023082"/>
    </source>
</evidence>
<protein>
    <recommendedName>
        <fullName evidence="9">RNA polymerase sigma-54 factor</fullName>
    </recommendedName>
</protein>
<dbReference type="InterPro" id="IPR038709">
    <property type="entry name" value="RpoN_core-bd_sf"/>
</dbReference>
<dbReference type="PANTHER" id="PTHR32248:SF4">
    <property type="entry name" value="RNA POLYMERASE SIGMA-54 FACTOR"/>
    <property type="match status" value="1"/>
</dbReference>
<dbReference type="InterPro" id="IPR007634">
    <property type="entry name" value="RNA_pol_sigma_54_DNA-bd"/>
</dbReference>
<dbReference type="Gene3D" id="1.10.10.1330">
    <property type="entry name" value="RNA polymerase sigma-54 factor, core-binding domain"/>
    <property type="match status" value="1"/>
</dbReference>
<dbReference type="PANTHER" id="PTHR32248">
    <property type="entry name" value="RNA POLYMERASE SIGMA-54 FACTOR"/>
    <property type="match status" value="1"/>
</dbReference>
<dbReference type="GO" id="GO:0003677">
    <property type="term" value="F:DNA binding"/>
    <property type="evidence" value="ECO:0007669"/>
    <property type="project" value="UniProtKB-KW"/>
</dbReference>
<dbReference type="NCBIfam" id="NF004595">
    <property type="entry name" value="PRK05932.1-2"/>
    <property type="match status" value="1"/>
</dbReference>